<feature type="transmembrane region" description="Helical" evidence="2">
    <location>
        <begin position="153"/>
        <end position="174"/>
    </location>
</feature>
<evidence type="ECO:0000256" key="2">
    <source>
        <dbReference type="SAM" id="Phobius"/>
    </source>
</evidence>
<name>A0ABP9Q2V8_9PSEU</name>
<keyword evidence="2" id="KW-0812">Transmembrane</keyword>
<evidence type="ECO:0000256" key="1">
    <source>
        <dbReference type="SAM" id="MobiDB-lite"/>
    </source>
</evidence>
<accession>A0ABP9Q2V8</accession>
<dbReference type="EMBL" id="BAABJP010000010">
    <property type="protein sequence ID" value="GAA5155541.1"/>
    <property type="molecule type" value="Genomic_DNA"/>
</dbReference>
<feature type="transmembrane region" description="Helical" evidence="2">
    <location>
        <begin position="55"/>
        <end position="76"/>
    </location>
</feature>
<gene>
    <name evidence="3" type="ORF">GCM10023321_29150</name>
</gene>
<keyword evidence="2" id="KW-1133">Transmembrane helix</keyword>
<keyword evidence="4" id="KW-1185">Reference proteome</keyword>
<keyword evidence="2" id="KW-0472">Membrane</keyword>
<proteinExistence type="predicted"/>
<reference evidence="4" key="1">
    <citation type="journal article" date="2019" name="Int. J. Syst. Evol. Microbiol.">
        <title>The Global Catalogue of Microorganisms (GCM) 10K type strain sequencing project: providing services to taxonomists for standard genome sequencing and annotation.</title>
        <authorList>
            <consortium name="The Broad Institute Genomics Platform"/>
            <consortium name="The Broad Institute Genome Sequencing Center for Infectious Disease"/>
            <person name="Wu L."/>
            <person name="Ma J."/>
        </authorList>
    </citation>
    <scope>NUCLEOTIDE SEQUENCE [LARGE SCALE GENOMIC DNA]</scope>
    <source>
        <strain evidence="4">JCM 18303</strain>
    </source>
</reference>
<evidence type="ECO:0000313" key="4">
    <source>
        <dbReference type="Proteomes" id="UP001428817"/>
    </source>
</evidence>
<dbReference type="RefSeq" id="WP_185063970.1">
    <property type="nucleotide sequence ID" value="NZ_BAABJP010000010.1"/>
</dbReference>
<sequence length="222" mass="23640">MSSPSTTPSGSAPGTAPAAVPAAAPANQGAGGRLLDEARGLLLPVVMPVVRRLPAIILSTAGLVTLVGALVLVGAAKDDALIAANSAVATAEVLPGSDMSRTLIRFTTDDGQTVIPERGVFYPRGLEPGQLVKVEYDSTHPDRVRVLGRDVSIGYWPIGLMIAIFCAVTLPIAFHLRGRQLRRLEEVRETAERMAKEKAEQLVEEEAAQKRDQMRAEADQQK</sequence>
<protein>
    <recommendedName>
        <fullName evidence="5">DUF3592 domain-containing protein</fullName>
    </recommendedName>
</protein>
<evidence type="ECO:0000313" key="3">
    <source>
        <dbReference type="EMBL" id="GAA5155541.1"/>
    </source>
</evidence>
<comment type="caution">
    <text evidence="3">The sequence shown here is derived from an EMBL/GenBank/DDBJ whole genome shotgun (WGS) entry which is preliminary data.</text>
</comment>
<feature type="region of interest" description="Disordered" evidence="1">
    <location>
        <begin position="1"/>
        <end position="24"/>
    </location>
</feature>
<feature type="region of interest" description="Disordered" evidence="1">
    <location>
        <begin position="198"/>
        <end position="222"/>
    </location>
</feature>
<evidence type="ECO:0008006" key="5">
    <source>
        <dbReference type="Google" id="ProtNLM"/>
    </source>
</evidence>
<dbReference type="Proteomes" id="UP001428817">
    <property type="component" value="Unassembled WGS sequence"/>
</dbReference>
<organism evidence="3 4">
    <name type="scientific">Pseudonocardia eucalypti</name>
    <dbReference type="NCBI Taxonomy" id="648755"/>
    <lineage>
        <taxon>Bacteria</taxon>
        <taxon>Bacillati</taxon>
        <taxon>Actinomycetota</taxon>
        <taxon>Actinomycetes</taxon>
        <taxon>Pseudonocardiales</taxon>
        <taxon>Pseudonocardiaceae</taxon>
        <taxon>Pseudonocardia</taxon>
    </lineage>
</organism>